<dbReference type="Gramene" id="rna-AYBTSS11_LOCUS8688">
    <property type="protein sequence ID" value="CAJ1938639.1"/>
    <property type="gene ID" value="gene-AYBTSS11_LOCUS8688"/>
</dbReference>
<dbReference type="GO" id="GO:0008234">
    <property type="term" value="F:cysteine-type peptidase activity"/>
    <property type="evidence" value="ECO:0007669"/>
    <property type="project" value="UniProtKB-KW"/>
</dbReference>
<evidence type="ECO:0000256" key="3">
    <source>
        <dbReference type="ARBA" id="ARBA00022801"/>
    </source>
</evidence>
<reference evidence="7" key="1">
    <citation type="submission" date="2023-10" db="EMBL/GenBank/DDBJ databases">
        <authorList>
            <person name="Domelevo Entfellner J.-B."/>
        </authorList>
    </citation>
    <scope>NUCLEOTIDE SEQUENCE</scope>
</reference>
<keyword evidence="3" id="KW-0378">Hydrolase</keyword>
<name>A0AA86SS60_9FABA</name>
<evidence type="ECO:0000313" key="7">
    <source>
        <dbReference type="EMBL" id="CAJ1938639.1"/>
    </source>
</evidence>
<dbReference type="InterPro" id="IPR038765">
    <property type="entry name" value="Papain-like_cys_pep_sf"/>
</dbReference>
<comment type="similarity">
    <text evidence="1">Belongs to the peptidase C1 family.</text>
</comment>
<dbReference type="Pfam" id="PF00112">
    <property type="entry name" value="Peptidase_C1"/>
    <property type="match status" value="1"/>
</dbReference>
<protein>
    <recommendedName>
        <fullName evidence="6">Peptidase C1A papain C-terminal domain-containing protein</fullName>
    </recommendedName>
</protein>
<feature type="region of interest" description="Disordered" evidence="5">
    <location>
        <begin position="1"/>
        <end position="31"/>
    </location>
</feature>
<organism evidence="7 8">
    <name type="scientific">Sphenostylis stenocarpa</name>
    <dbReference type="NCBI Taxonomy" id="92480"/>
    <lineage>
        <taxon>Eukaryota</taxon>
        <taxon>Viridiplantae</taxon>
        <taxon>Streptophyta</taxon>
        <taxon>Embryophyta</taxon>
        <taxon>Tracheophyta</taxon>
        <taxon>Spermatophyta</taxon>
        <taxon>Magnoliopsida</taxon>
        <taxon>eudicotyledons</taxon>
        <taxon>Gunneridae</taxon>
        <taxon>Pentapetalae</taxon>
        <taxon>rosids</taxon>
        <taxon>fabids</taxon>
        <taxon>Fabales</taxon>
        <taxon>Fabaceae</taxon>
        <taxon>Papilionoideae</taxon>
        <taxon>50 kb inversion clade</taxon>
        <taxon>NPAAA clade</taxon>
        <taxon>indigoferoid/millettioid clade</taxon>
        <taxon>Phaseoleae</taxon>
        <taxon>Sphenostylis</taxon>
    </lineage>
</organism>
<evidence type="ECO:0000256" key="1">
    <source>
        <dbReference type="ARBA" id="ARBA00008455"/>
    </source>
</evidence>
<evidence type="ECO:0000256" key="5">
    <source>
        <dbReference type="SAM" id="MobiDB-lite"/>
    </source>
</evidence>
<dbReference type="EMBL" id="OY731400">
    <property type="protein sequence ID" value="CAJ1938639.1"/>
    <property type="molecule type" value="Genomic_DNA"/>
</dbReference>
<evidence type="ECO:0000256" key="2">
    <source>
        <dbReference type="ARBA" id="ARBA00022670"/>
    </source>
</evidence>
<dbReference type="PANTHER" id="PTHR12411">
    <property type="entry name" value="CYSTEINE PROTEASE FAMILY C1-RELATED"/>
    <property type="match status" value="1"/>
</dbReference>
<feature type="domain" description="Peptidase C1A papain C-terminal" evidence="6">
    <location>
        <begin position="29"/>
        <end position="140"/>
    </location>
</feature>
<dbReference type="InterPro" id="IPR013128">
    <property type="entry name" value="Peptidase_C1A"/>
</dbReference>
<keyword evidence="8" id="KW-1185">Reference proteome</keyword>
<dbReference type="SUPFAM" id="SSF54001">
    <property type="entry name" value="Cysteine proteinases"/>
    <property type="match status" value="1"/>
</dbReference>
<evidence type="ECO:0000259" key="6">
    <source>
        <dbReference type="SMART" id="SM00645"/>
    </source>
</evidence>
<sequence length="143" mass="16181">MQAPKDVAQPINMASKKMKKEQHSCDHDEPESWDWSKNGVITEVKKWLGIFCHGTIGAIHAITTGNLVSLSEQELVDCVDASQGCYNGWHFQSFQWVKDNGGIATEDDYPYNAKEGTCKADEICELICHYIIYSLFLVPYFDN</sequence>
<proteinExistence type="inferred from homology"/>
<dbReference type="SMART" id="SM00645">
    <property type="entry name" value="Pept_C1"/>
    <property type="match status" value="1"/>
</dbReference>
<evidence type="ECO:0000313" key="8">
    <source>
        <dbReference type="Proteomes" id="UP001189624"/>
    </source>
</evidence>
<dbReference type="InterPro" id="IPR000668">
    <property type="entry name" value="Peptidase_C1A_C"/>
</dbReference>
<keyword evidence="4" id="KW-0788">Thiol protease</keyword>
<accession>A0AA86SS60</accession>
<keyword evidence="2" id="KW-0645">Protease</keyword>
<gene>
    <name evidence="7" type="ORF">AYBTSS11_LOCUS8688</name>
</gene>
<dbReference type="GO" id="GO:0006508">
    <property type="term" value="P:proteolysis"/>
    <property type="evidence" value="ECO:0007669"/>
    <property type="project" value="UniProtKB-KW"/>
</dbReference>
<evidence type="ECO:0000256" key="4">
    <source>
        <dbReference type="ARBA" id="ARBA00022807"/>
    </source>
</evidence>
<dbReference type="AlphaFoldDB" id="A0AA86SS60"/>
<dbReference type="Gene3D" id="3.90.70.10">
    <property type="entry name" value="Cysteine proteinases"/>
    <property type="match status" value="1"/>
</dbReference>
<dbReference type="Proteomes" id="UP001189624">
    <property type="component" value="Chromosome 3"/>
</dbReference>